<accession>A0ABX1WND5</accession>
<keyword evidence="3" id="KW-1185">Reference proteome</keyword>
<dbReference type="EMBL" id="JABFOQ010000021">
    <property type="protein sequence ID" value="NOJ76037.1"/>
    <property type="molecule type" value="Genomic_DNA"/>
</dbReference>
<feature type="signal peptide" evidence="1">
    <location>
        <begin position="1"/>
        <end position="18"/>
    </location>
</feature>
<gene>
    <name evidence="2" type="ORF">HMH06_09385</name>
</gene>
<comment type="caution">
    <text evidence="2">The sequence shown here is derived from an EMBL/GenBank/DDBJ whole genome shotgun (WGS) entry which is preliminary data.</text>
</comment>
<dbReference type="RefSeq" id="WP_171623332.1">
    <property type="nucleotide sequence ID" value="NZ_CP053698.1"/>
</dbReference>
<evidence type="ECO:0000256" key="1">
    <source>
        <dbReference type="SAM" id="SignalP"/>
    </source>
</evidence>
<sequence>MRNLALFISCMIGFVASAQNTIVEKDLMVFQPTETSKKLNKAYSEHLFFGLFGIKPFIKALDLNESKIKTITITNASNKKVAYKATYDVNENLLDFELTEEVAKPMKVNYTYKDGVISSETIERKGSETRTNQFFYDQDKMYVKNANKLFDIVWLEEDVMLKKTYLEQKIGFEDRLMHNCRITKSLGQDMNKICYSSSTFKVPFKINEYTPDVAPKSERINLKEGVWSEIKLISSNNYQILKNNQSLFEIILDQNQRLKEFKFLGNKADKQQPLQFNFTYTFYK</sequence>
<protein>
    <recommendedName>
        <fullName evidence="4">DUF3108 domain-containing protein</fullName>
    </recommendedName>
</protein>
<organism evidence="2 3">
    <name type="scientific">Empedobacter stercoris</name>
    <dbReference type="NCBI Taxonomy" id="1628248"/>
    <lineage>
        <taxon>Bacteria</taxon>
        <taxon>Pseudomonadati</taxon>
        <taxon>Bacteroidota</taxon>
        <taxon>Flavobacteriia</taxon>
        <taxon>Flavobacteriales</taxon>
        <taxon>Weeksellaceae</taxon>
        <taxon>Empedobacter</taxon>
    </lineage>
</organism>
<name>A0ABX1WND5_9FLAO</name>
<evidence type="ECO:0000313" key="3">
    <source>
        <dbReference type="Proteomes" id="UP000580344"/>
    </source>
</evidence>
<feature type="chain" id="PRO_5046718240" description="DUF3108 domain-containing protein" evidence="1">
    <location>
        <begin position="19"/>
        <end position="284"/>
    </location>
</feature>
<keyword evidence="1" id="KW-0732">Signal</keyword>
<reference evidence="2 3" key="1">
    <citation type="submission" date="2020-05" db="EMBL/GenBank/DDBJ databases">
        <title>Tigecycline resistant gene in Empedobacter stercoris.</title>
        <authorList>
            <person name="Chen Y."/>
            <person name="Cheng Y."/>
            <person name="Zhou K."/>
        </authorList>
    </citation>
    <scope>NUCLEOTIDE SEQUENCE [LARGE SCALE GENOMIC DNA]</scope>
    <source>
        <strain evidence="2 3">ES202</strain>
    </source>
</reference>
<evidence type="ECO:0008006" key="4">
    <source>
        <dbReference type="Google" id="ProtNLM"/>
    </source>
</evidence>
<dbReference type="Proteomes" id="UP000580344">
    <property type="component" value="Unassembled WGS sequence"/>
</dbReference>
<proteinExistence type="predicted"/>
<evidence type="ECO:0000313" key="2">
    <source>
        <dbReference type="EMBL" id="NOJ76037.1"/>
    </source>
</evidence>